<keyword evidence="1 4" id="KW-0808">Transferase</keyword>
<evidence type="ECO:0000256" key="1">
    <source>
        <dbReference type="ARBA" id="ARBA00022679"/>
    </source>
</evidence>
<sequence length="335" mass="35934">MRPAMAPTVSLVISTYNRPQALDRVLASVARQRVLPDQVLVADDGSGLETARVVARWQQGAGLAAGMPSGTGSVSAGGAASGVGAVAGTGSAPATGARVPAAAPATASPLAGRLLHVWQPDEGFRLSAARNRAIREATGELIVFVDGDCLLRPDFVEAHQQVAERGFATAGNRVLLGQAVTADIEAGRQNPLDWSCLRWLMAWRRGDVNHALGLLRLPGQGWRRMSGRPWRHFKGCNMALWRDDLVRLNGFEEEIAGWGFEDTDLILRWFNLGGRLKSGRFATTVLHLWHREAARDAAEQNERRARLAGSRGATAAVRGLAQLSDHDHYAPPGGI</sequence>
<dbReference type="AlphaFoldDB" id="A0A3R8NSP2"/>
<dbReference type="Pfam" id="PF02709">
    <property type="entry name" value="Glyco_transf_7C"/>
    <property type="match status" value="1"/>
</dbReference>
<evidence type="ECO:0000259" key="3">
    <source>
        <dbReference type="Pfam" id="PF02709"/>
    </source>
</evidence>
<evidence type="ECO:0000313" key="5">
    <source>
        <dbReference type="Proteomes" id="UP000270261"/>
    </source>
</evidence>
<dbReference type="GO" id="GO:0016740">
    <property type="term" value="F:transferase activity"/>
    <property type="evidence" value="ECO:0007669"/>
    <property type="project" value="UniProtKB-KW"/>
</dbReference>
<dbReference type="PANTHER" id="PTHR43685:SF3">
    <property type="entry name" value="SLR2126 PROTEIN"/>
    <property type="match status" value="1"/>
</dbReference>
<protein>
    <submittedName>
        <fullName evidence="4">Glycosyltransferase</fullName>
    </submittedName>
</protein>
<gene>
    <name evidence="4" type="ORF">EHV23_01395</name>
</gene>
<keyword evidence="5" id="KW-1185">Reference proteome</keyword>
<feature type="domain" description="Glycosyltransferase 2-like" evidence="2">
    <location>
        <begin position="10"/>
        <end position="59"/>
    </location>
</feature>
<accession>A0A3R8NSP2</accession>
<dbReference type="OrthoDB" id="9801954at2"/>
<dbReference type="InterPro" id="IPR050834">
    <property type="entry name" value="Glycosyltransf_2"/>
</dbReference>
<name>A0A3R8NSP2_9BURK</name>
<feature type="domain" description="Glycosyltransferase 2-like" evidence="2">
    <location>
        <begin position="116"/>
        <end position="174"/>
    </location>
</feature>
<dbReference type="InterPro" id="IPR027791">
    <property type="entry name" value="Galactosyl_T_C"/>
</dbReference>
<evidence type="ECO:0000313" key="4">
    <source>
        <dbReference type="EMBL" id="RRN44955.1"/>
    </source>
</evidence>
<proteinExistence type="predicted"/>
<dbReference type="EMBL" id="RRUE01000001">
    <property type="protein sequence ID" value="RRN44955.1"/>
    <property type="molecule type" value="Genomic_DNA"/>
</dbReference>
<dbReference type="SUPFAM" id="SSF53448">
    <property type="entry name" value="Nucleotide-diphospho-sugar transferases"/>
    <property type="match status" value="1"/>
</dbReference>
<dbReference type="Proteomes" id="UP000270261">
    <property type="component" value="Unassembled WGS sequence"/>
</dbReference>
<dbReference type="PANTHER" id="PTHR43685">
    <property type="entry name" value="GLYCOSYLTRANSFERASE"/>
    <property type="match status" value="1"/>
</dbReference>
<dbReference type="Gene3D" id="3.90.550.10">
    <property type="entry name" value="Spore Coat Polysaccharide Biosynthesis Protein SpsA, Chain A"/>
    <property type="match status" value="2"/>
</dbReference>
<dbReference type="Pfam" id="PF00535">
    <property type="entry name" value="Glycos_transf_2"/>
    <property type="match status" value="2"/>
</dbReference>
<comment type="caution">
    <text evidence="4">The sequence shown here is derived from an EMBL/GenBank/DDBJ whole genome shotgun (WGS) entry which is preliminary data.</text>
</comment>
<reference evidence="4 5" key="1">
    <citation type="submission" date="2018-11" db="EMBL/GenBank/DDBJ databases">
        <title>Genome sequencing of Lautropia sp. KCOM 2505 (= ChDC F240).</title>
        <authorList>
            <person name="Kook J.-K."/>
            <person name="Park S.-N."/>
            <person name="Lim Y.K."/>
        </authorList>
    </citation>
    <scope>NUCLEOTIDE SEQUENCE [LARGE SCALE GENOMIC DNA]</scope>
    <source>
        <strain evidence="4 5">KCOM 2505</strain>
    </source>
</reference>
<dbReference type="InterPro" id="IPR029044">
    <property type="entry name" value="Nucleotide-diphossugar_trans"/>
</dbReference>
<evidence type="ECO:0000259" key="2">
    <source>
        <dbReference type="Pfam" id="PF00535"/>
    </source>
</evidence>
<feature type="domain" description="Galactosyltransferase C-terminal" evidence="3">
    <location>
        <begin position="229"/>
        <end position="281"/>
    </location>
</feature>
<dbReference type="InterPro" id="IPR001173">
    <property type="entry name" value="Glyco_trans_2-like"/>
</dbReference>
<organism evidence="4 5">
    <name type="scientific">Lautropia dentalis</name>
    <dbReference type="NCBI Taxonomy" id="2490857"/>
    <lineage>
        <taxon>Bacteria</taxon>
        <taxon>Pseudomonadati</taxon>
        <taxon>Pseudomonadota</taxon>
        <taxon>Betaproteobacteria</taxon>
        <taxon>Burkholderiales</taxon>
        <taxon>Burkholderiaceae</taxon>
        <taxon>Lautropia</taxon>
    </lineage>
</organism>